<dbReference type="Proteomes" id="UP001623661">
    <property type="component" value="Unassembled WGS sequence"/>
</dbReference>
<evidence type="ECO:0000256" key="5">
    <source>
        <dbReference type="PROSITE-ProRule" id="PRU00418"/>
    </source>
</evidence>
<reference evidence="6 7" key="1">
    <citation type="submission" date="2024-11" db="EMBL/GenBank/DDBJ databases">
        <authorList>
            <person name="Heng Y.C."/>
            <person name="Lim A.C.H."/>
            <person name="Lee J.K.Y."/>
            <person name="Kittelmann S."/>
        </authorList>
    </citation>
    <scope>NUCLEOTIDE SEQUENCE [LARGE SCALE GENOMIC DNA]</scope>
    <source>
        <strain evidence="6 7">WILCCON 0202</strain>
    </source>
</reference>
<dbReference type="PROSITE" id="PS51095">
    <property type="entry name" value="PTS_EIIA_TYPE_3"/>
    <property type="match status" value="1"/>
</dbReference>
<evidence type="ECO:0000313" key="7">
    <source>
        <dbReference type="Proteomes" id="UP001623661"/>
    </source>
</evidence>
<dbReference type="Pfam" id="PF02255">
    <property type="entry name" value="PTS_IIA"/>
    <property type="match status" value="1"/>
</dbReference>
<name>A0ABW8TRZ6_9CLOT</name>
<dbReference type="PIRSF" id="PIRSF000699">
    <property type="entry name" value="PTS_IILac_III"/>
    <property type="match status" value="1"/>
</dbReference>
<keyword evidence="7" id="KW-1185">Reference proteome</keyword>
<gene>
    <name evidence="6" type="ORF">ACJDUH_07740</name>
</gene>
<dbReference type="PANTHER" id="PTHR34382:SF7">
    <property type="entry name" value="PTS SYSTEM N,N'-DIACETYLCHITOBIOSE-SPECIFIC EIIA COMPONENT"/>
    <property type="match status" value="1"/>
</dbReference>
<evidence type="ECO:0000256" key="2">
    <source>
        <dbReference type="ARBA" id="ARBA00022597"/>
    </source>
</evidence>
<dbReference type="EMBL" id="JBJHZY010000001">
    <property type="protein sequence ID" value="MFL0267991.1"/>
    <property type="molecule type" value="Genomic_DNA"/>
</dbReference>
<accession>A0ABW8TRZ6</accession>
<evidence type="ECO:0000256" key="3">
    <source>
        <dbReference type="ARBA" id="ARBA00022679"/>
    </source>
</evidence>
<sequence length="122" mass="13699">MLSNDVTRIESEDKEMTTEEMNAQAMEIIVNAGNGRTLLNKALEALYEGDEELYNSHMEEAKKEMTAAHAAQTKVLQSTITDEGVKPNILFTHAQDTLMTIMSEMNIAKHLAKIVRMIKESK</sequence>
<dbReference type="SUPFAM" id="SSF46973">
    <property type="entry name" value="Enzyme IIa from lactose specific PTS, IIa-lac"/>
    <property type="match status" value="1"/>
</dbReference>
<protein>
    <submittedName>
        <fullName evidence="6">PTS lactose/cellobiose transporter subunit IIA</fullName>
    </submittedName>
</protein>
<proteinExistence type="predicted"/>
<dbReference type="InterPro" id="IPR036542">
    <property type="entry name" value="PTS_IIA_lac/cel_sf"/>
</dbReference>
<dbReference type="InterPro" id="IPR003188">
    <property type="entry name" value="PTS_IIA_lac/cel"/>
</dbReference>
<dbReference type="RefSeq" id="WP_406764576.1">
    <property type="nucleotide sequence ID" value="NZ_JBJHZY010000001.1"/>
</dbReference>
<evidence type="ECO:0000256" key="4">
    <source>
        <dbReference type="ARBA" id="ARBA00022683"/>
    </source>
</evidence>
<evidence type="ECO:0000256" key="1">
    <source>
        <dbReference type="ARBA" id="ARBA00022448"/>
    </source>
</evidence>
<keyword evidence="2" id="KW-0762">Sugar transport</keyword>
<dbReference type="Gene3D" id="1.20.58.80">
    <property type="entry name" value="Phosphotransferase system, lactose/cellobiose-type IIA subunit"/>
    <property type="match status" value="1"/>
</dbReference>
<keyword evidence="4" id="KW-0598">Phosphotransferase system</keyword>
<keyword evidence="3" id="KW-0808">Transferase</keyword>
<evidence type="ECO:0000313" key="6">
    <source>
        <dbReference type="EMBL" id="MFL0267991.1"/>
    </source>
</evidence>
<keyword evidence="1" id="KW-0813">Transport</keyword>
<comment type="caution">
    <text evidence="6">The sequence shown here is derived from an EMBL/GenBank/DDBJ whole genome shotgun (WGS) entry which is preliminary data.</text>
</comment>
<organism evidence="6 7">
    <name type="scientific">Candidatus Clostridium radicumherbarum</name>
    <dbReference type="NCBI Taxonomy" id="3381662"/>
    <lineage>
        <taxon>Bacteria</taxon>
        <taxon>Bacillati</taxon>
        <taxon>Bacillota</taxon>
        <taxon>Clostridia</taxon>
        <taxon>Eubacteriales</taxon>
        <taxon>Clostridiaceae</taxon>
        <taxon>Clostridium</taxon>
    </lineage>
</organism>
<dbReference type="PANTHER" id="PTHR34382">
    <property type="entry name" value="PTS SYSTEM N,N'-DIACETYLCHITOBIOSE-SPECIFIC EIIA COMPONENT"/>
    <property type="match status" value="1"/>
</dbReference>
<feature type="modified residue" description="Phosphohistidine; by HPr" evidence="5">
    <location>
        <position position="93"/>
    </location>
</feature>